<name>A0AAD3RZ13_NEPGR</name>
<dbReference type="AlphaFoldDB" id="A0AAD3RZ13"/>
<proteinExistence type="predicted"/>
<comment type="caution">
    <text evidence="1">The sequence shown here is derived from an EMBL/GenBank/DDBJ whole genome shotgun (WGS) entry which is preliminary data.</text>
</comment>
<gene>
    <name evidence="1" type="ORF">Nepgr_003194</name>
</gene>
<accession>A0AAD3RZ13</accession>
<keyword evidence="2" id="KW-1185">Reference proteome</keyword>
<dbReference type="EMBL" id="BSYO01000002">
    <property type="protein sequence ID" value="GMH01355.1"/>
    <property type="molecule type" value="Genomic_DNA"/>
</dbReference>
<organism evidence="1 2">
    <name type="scientific">Nepenthes gracilis</name>
    <name type="common">Slender pitcher plant</name>
    <dbReference type="NCBI Taxonomy" id="150966"/>
    <lineage>
        <taxon>Eukaryota</taxon>
        <taxon>Viridiplantae</taxon>
        <taxon>Streptophyta</taxon>
        <taxon>Embryophyta</taxon>
        <taxon>Tracheophyta</taxon>
        <taxon>Spermatophyta</taxon>
        <taxon>Magnoliopsida</taxon>
        <taxon>eudicotyledons</taxon>
        <taxon>Gunneridae</taxon>
        <taxon>Pentapetalae</taxon>
        <taxon>Caryophyllales</taxon>
        <taxon>Nepenthaceae</taxon>
        <taxon>Nepenthes</taxon>
    </lineage>
</organism>
<evidence type="ECO:0000313" key="1">
    <source>
        <dbReference type="EMBL" id="GMH01355.1"/>
    </source>
</evidence>
<protein>
    <submittedName>
        <fullName evidence="1">Uncharacterized protein</fullName>
    </submittedName>
</protein>
<reference evidence="1" key="1">
    <citation type="submission" date="2023-05" db="EMBL/GenBank/DDBJ databases">
        <title>Nepenthes gracilis genome sequencing.</title>
        <authorList>
            <person name="Fukushima K."/>
        </authorList>
    </citation>
    <scope>NUCLEOTIDE SEQUENCE</scope>
    <source>
        <strain evidence="1">SING2019-196</strain>
    </source>
</reference>
<sequence>MGSFLVKKTYYCMSVLVLHGGERTQYWSVTAVHSVHESAAFRVVSPSCCSLPKPVYIITDKQTLFRWR</sequence>
<evidence type="ECO:0000313" key="2">
    <source>
        <dbReference type="Proteomes" id="UP001279734"/>
    </source>
</evidence>
<dbReference type="Proteomes" id="UP001279734">
    <property type="component" value="Unassembled WGS sequence"/>
</dbReference>